<feature type="region of interest" description="Disordered" evidence="1">
    <location>
        <begin position="240"/>
        <end position="275"/>
    </location>
</feature>
<dbReference type="EMBL" id="CAKMMF010000004">
    <property type="protein sequence ID" value="CAH1197871.1"/>
    <property type="molecule type" value="Genomic_DNA"/>
</dbReference>
<proteinExistence type="predicted"/>
<evidence type="ECO:0000256" key="1">
    <source>
        <dbReference type="SAM" id="MobiDB-lite"/>
    </source>
</evidence>
<evidence type="ECO:0000313" key="3">
    <source>
        <dbReference type="Proteomes" id="UP000838686"/>
    </source>
</evidence>
<accession>A0ABM9BZ83</accession>
<name>A0ABM9BZ83_9BACL</name>
<comment type="caution">
    <text evidence="2">The sequence shown here is derived from an EMBL/GenBank/DDBJ whole genome shotgun (WGS) entry which is preliminary data.</text>
</comment>
<feature type="region of interest" description="Disordered" evidence="1">
    <location>
        <begin position="530"/>
        <end position="569"/>
    </location>
</feature>
<sequence>MNIGQLMGSLLGEVQALDSKALELKVGQIVRGVFVQMIDNQEALVQINGTQVRAKLETPLQPGQSTLLQVQPQSTAGTLVLKPVDGQSAVLPEESLKDLAKALGLPDQKWALELARDLRRDGLTAVTRETARQFQQAAALMPQGEDPQTWMGAASLAHKRGLPMTGATIGALQQALYGAPAHALLETLEQGLAAWRGSSAGAAAAAASASAAAAGAAAANTGAAAQGAAAKGAANPSTAQAAAAAPSSPNVPAQNQAGTTASAGATQSAQQSSPSGWLDQLIKWLGVDHERMLAAPGTNPALQAGSAPEGRPDGTVLPQGADKQAAAARPGDQQQTGALQQDRGAVPVHGDRIGQLAQAGTPAQMIVPDAAQQEAAKPPSIDSLKSVLMTLASGDDVPPALRETAQQLVQQITGQQLLLSQERTGSPFTHITMFIPLRGSDGSQTASVHIQTRRGRKGELDAHNCRLLFDLRMKSLGDTVVDVQIVDRIVSLNLWNDHPAIAELLESSRGEVTEALQNAGYQLLTLRSTPMPDRTADASGAVETKSSSLQTPAAAEWSSKPYKGVDFRA</sequence>
<keyword evidence="3" id="KW-1185">Reference proteome</keyword>
<gene>
    <name evidence="2" type="ORF">PAECIP111893_01031</name>
</gene>
<evidence type="ECO:0000313" key="2">
    <source>
        <dbReference type="EMBL" id="CAH1197871.1"/>
    </source>
</evidence>
<dbReference type="RefSeq" id="WP_236339392.1">
    <property type="nucleotide sequence ID" value="NZ_CAKMMF010000004.1"/>
</dbReference>
<reference evidence="2" key="1">
    <citation type="submission" date="2022-01" db="EMBL/GenBank/DDBJ databases">
        <authorList>
            <person name="Criscuolo A."/>
        </authorList>
    </citation>
    <scope>NUCLEOTIDE SEQUENCE</scope>
    <source>
        <strain evidence="2">CIP111893</strain>
    </source>
</reference>
<feature type="region of interest" description="Disordered" evidence="1">
    <location>
        <begin position="297"/>
        <end position="342"/>
    </location>
</feature>
<evidence type="ECO:0008006" key="4">
    <source>
        <dbReference type="Google" id="ProtNLM"/>
    </source>
</evidence>
<organism evidence="2 3">
    <name type="scientific">Paenibacillus plantiphilus</name>
    <dbReference type="NCBI Taxonomy" id="2905650"/>
    <lineage>
        <taxon>Bacteria</taxon>
        <taxon>Bacillati</taxon>
        <taxon>Bacillota</taxon>
        <taxon>Bacilli</taxon>
        <taxon>Bacillales</taxon>
        <taxon>Paenibacillaceae</taxon>
        <taxon>Paenibacillus</taxon>
    </lineage>
</organism>
<protein>
    <recommendedName>
        <fullName evidence="4">Hook-length control protein FliK</fullName>
    </recommendedName>
</protein>
<dbReference type="Proteomes" id="UP000838686">
    <property type="component" value="Unassembled WGS sequence"/>
</dbReference>